<dbReference type="EMBL" id="JBHTKI010000019">
    <property type="protein sequence ID" value="MFD1032148.1"/>
    <property type="molecule type" value="Genomic_DNA"/>
</dbReference>
<dbReference type="RefSeq" id="WP_144839384.1">
    <property type="nucleotide sequence ID" value="NZ_JBHTKI010000019.1"/>
</dbReference>
<dbReference type="Proteomes" id="UP001597109">
    <property type="component" value="Unassembled WGS sequence"/>
</dbReference>
<gene>
    <name evidence="1" type="ORF">ACFQ1X_11975</name>
</gene>
<comment type="caution">
    <text evidence="1">The sequence shown here is derived from an EMBL/GenBank/DDBJ whole genome shotgun (WGS) entry which is preliminary data.</text>
</comment>
<evidence type="ECO:0000313" key="1">
    <source>
        <dbReference type="EMBL" id="MFD1032148.1"/>
    </source>
</evidence>
<evidence type="ECO:0000313" key="2">
    <source>
        <dbReference type="Proteomes" id="UP001597109"/>
    </source>
</evidence>
<protein>
    <submittedName>
        <fullName evidence="1">Uncharacterized protein</fullName>
    </submittedName>
</protein>
<reference evidence="2" key="1">
    <citation type="journal article" date="2019" name="Int. J. Syst. Evol. Microbiol.">
        <title>The Global Catalogue of Microorganisms (GCM) 10K type strain sequencing project: providing services to taxonomists for standard genome sequencing and annotation.</title>
        <authorList>
            <consortium name="The Broad Institute Genomics Platform"/>
            <consortium name="The Broad Institute Genome Sequencing Center for Infectious Disease"/>
            <person name="Wu L."/>
            <person name="Ma J."/>
        </authorList>
    </citation>
    <scope>NUCLEOTIDE SEQUENCE [LARGE SCALE GENOMIC DNA]</scope>
    <source>
        <strain evidence="2">CCUG 56756</strain>
    </source>
</reference>
<sequence>MEFENRDEFIIKKYQQDEAAMIQVFVNWAVRNQLDPVQLYQRAYPSQIKNEALFLAVEEAEPFDMEVDDESLLELLQMFGNDDLAFVVSEEMEKIGRK</sequence>
<proteinExistence type="predicted"/>
<organism evidence="1 2">
    <name type="scientific">Metaplanococcus flavidus</name>
    <dbReference type="NCBI Taxonomy" id="569883"/>
    <lineage>
        <taxon>Bacteria</taxon>
        <taxon>Bacillati</taxon>
        <taxon>Bacillota</taxon>
        <taxon>Bacilli</taxon>
        <taxon>Bacillales</taxon>
        <taxon>Caryophanaceae</taxon>
        <taxon>Metaplanococcus</taxon>
    </lineage>
</organism>
<accession>A0ABW3LF54</accession>
<name>A0ABW3LF54_9BACL</name>
<keyword evidence="2" id="KW-1185">Reference proteome</keyword>